<evidence type="ECO:0000313" key="3">
    <source>
        <dbReference type="Proteomes" id="UP000319894"/>
    </source>
</evidence>
<dbReference type="CDD" id="cd02208">
    <property type="entry name" value="cupin_RmlC-like"/>
    <property type="match status" value="1"/>
</dbReference>
<reference evidence="2 3" key="1">
    <citation type="submission" date="2018-06" db="EMBL/GenBank/DDBJ databases">
        <title>Natronomonas sp. F16-60 a new haloarchaeon isolated from a solar saltern of Isla Cristina, Huelva, Spain.</title>
        <authorList>
            <person name="Duran-Viseras A."/>
            <person name="Sanchez-Porro C."/>
            <person name="Ventosa A."/>
        </authorList>
    </citation>
    <scope>NUCLEOTIDE SEQUENCE [LARGE SCALE GENOMIC DNA]</scope>
    <source>
        <strain evidence="2 3">F16-60</strain>
    </source>
</reference>
<dbReference type="SUPFAM" id="SSF51182">
    <property type="entry name" value="RmlC-like cupins"/>
    <property type="match status" value="1"/>
</dbReference>
<dbReference type="InParanoid" id="A0A554NCV5"/>
<keyword evidence="3" id="KW-1185">Reference proteome</keyword>
<proteinExistence type="predicted"/>
<feature type="domain" description="Cupin type-2" evidence="1">
    <location>
        <begin position="44"/>
        <end position="109"/>
    </location>
</feature>
<evidence type="ECO:0000259" key="1">
    <source>
        <dbReference type="Pfam" id="PF07883"/>
    </source>
</evidence>
<organism evidence="2 3">
    <name type="scientific">Haloglomus irregulare</name>
    <dbReference type="NCBI Taxonomy" id="2234134"/>
    <lineage>
        <taxon>Archaea</taxon>
        <taxon>Methanobacteriati</taxon>
        <taxon>Methanobacteriota</taxon>
        <taxon>Stenosarchaea group</taxon>
        <taxon>Halobacteria</taxon>
        <taxon>Halobacteriales</taxon>
        <taxon>Natronomonadaceae</taxon>
        <taxon>Haloglomus</taxon>
    </lineage>
</organism>
<dbReference type="Proteomes" id="UP000319894">
    <property type="component" value="Unassembled WGS sequence"/>
</dbReference>
<dbReference type="OrthoDB" id="82049at2157"/>
<comment type="caution">
    <text evidence="2">The sequence shown here is derived from an EMBL/GenBank/DDBJ whole genome shotgun (WGS) entry which is preliminary data.</text>
</comment>
<name>A0A554NCV5_9EURY</name>
<dbReference type="InterPro" id="IPR013096">
    <property type="entry name" value="Cupin_2"/>
</dbReference>
<dbReference type="InterPro" id="IPR014710">
    <property type="entry name" value="RmlC-like_jellyroll"/>
</dbReference>
<dbReference type="Pfam" id="PF07883">
    <property type="entry name" value="Cupin_2"/>
    <property type="match status" value="1"/>
</dbReference>
<gene>
    <name evidence="2" type="ORF">DP107_04935</name>
</gene>
<dbReference type="InterPro" id="IPR011051">
    <property type="entry name" value="RmlC_Cupin_sf"/>
</dbReference>
<evidence type="ECO:0000313" key="2">
    <source>
        <dbReference type="EMBL" id="TSD15198.1"/>
    </source>
</evidence>
<protein>
    <submittedName>
        <fullName evidence="2">Cupin domain-containing protein</fullName>
    </submittedName>
</protein>
<dbReference type="EMBL" id="QMDX01000002">
    <property type="protein sequence ID" value="TSD15198.1"/>
    <property type="molecule type" value="Genomic_DNA"/>
</dbReference>
<sequence>MEYNVVETDDVAVTDLSEVEEIPPDLDMQSIDSALGLEEMLCKVWHFEEGEEIGYHAHGQQEELFYVLEGEFSLKLGPSGETEFREVGPGAFWAAGPMIGHGHRCVSETGTVLALGAPNVADPGRDPHDITDEEIAEAQSDD</sequence>
<dbReference type="AlphaFoldDB" id="A0A554NCV5"/>
<dbReference type="Gene3D" id="2.60.120.10">
    <property type="entry name" value="Jelly Rolls"/>
    <property type="match status" value="1"/>
</dbReference>
<dbReference type="RefSeq" id="WP_144261038.1">
    <property type="nucleotide sequence ID" value="NZ_QMDX01000002.1"/>
</dbReference>
<accession>A0A554NCV5</accession>